<keyword evidence="3" id="KW-1185">Reference proteome</keyword>
<dbReference type="RefSeq" id="WP_172190714.1">
    <property type="nucleotide sequence ID" value="NZ_CAWPPK010000004.1"/>
</dbReference>
<dbReference type="SUPFAM" id="SSF47090">
    <property type="entry name" value="PGBD-like"/>
    <property type="match status" value="2"/>
</dbReference>
<feature type="domain" description="Peptidoglycan binding-like" evidence="1">
    <location>
        <begin position="96"/>
        <end position="152"/>
    </location>
</feature>
<comment type="caution">
    <text evidence="2">The sequence shown here is derived from an EMBL/GenBank/DDBJ whole genome shotgun (WGS) entry which is preliminary data.</text>
</comment>
<reference evidence="2 3" key="1">
    <citation type="journal article" date="2020" name="Sci. Rep.">
        <title>A novel cyanobacterial geosmin producer, revising GeoA distribution and dispersion patterns in Bacteria.</title>
        <authorList>
            <person name="Churro C."/>
            <person name="Semedo-Aguiar A.P."/>
            <person name="Silva A.D."/>
            <person name="Pereira-Leal J.B."/>
            <person name="Leite R.B."/>
        </authorList>
    </citation>
    <scope>NUCLEOTIDE SEQUENCE [LARGE SCALE GENOMIC DNA]</scope>
    <source>
        <strain evidence="2 3">IPMA8</strain>
    </source>
</reference>
<dbReference type="Gene3D" id="1.10.101.10">
    <property type="entry name" value="PGBD-like superfamily/PGBD"/>
    <property type="match status" value="2"/>
</dbReference>
<proteinExistence type="predicted"/>
<sequence length="166" mass="18382">MSPTSQMKSTQTMANKPQLQLGSQGKAVLELEQLLTKLQVYRQPAKGIFNKAVEFSVKLFQFRVFLSPDGIVGPLTWQALYTEAPVNMPVLRLGSSGKAVATVQEVLKISKHYGGKVDGDFSTLTEKGVRAFQKSFGIEADGIVERETWTALSQIPRGYDPNWFLT</sequence>
<keyword evidence="2" id="KW-0378">Hydrolase</keyword>
<name>A0ABX2D4P0_9CYAN</name>
<dbReference type="Pfam" id="PF01471">
    <property type="entry name" value="PG_binding_1"/>
    <property type="match status" value="2"/>
</dbReference>
<organism evidence="2 3">
    <name type="scientific">Microcoleus asticus IPMA8</name>
    <dbReference type="NCBI Taxonomy" id="2563858"/>
    <lineage>
        <taxon>Bacteria</taxon>
        <taxon>Bacillati</taxon>
        <taxon>Cyanobacteriota</taxon>
        <taxon>Cyanophyceae</taxon>
        <taxon>Oscillatoriophycideae</taxon>
        <taxon>Oscillatoriales</taxon>
        <taxon>Microcoleaceae</taxon>
        <taxon>Microcoleus</taxon>
        <taxon>Microcoleus asticus</taxon>
    </lineage>
</organism>
<evidence type="ECO:0000313" key="2">
    <source>
        <dbReference type="EMBL" id="NQE36855.1"/>
    </source>
</evidence>
<dbReference type="InterPro" id="IPR002477">
    <property type="entry name" value="Peptidoglycan-bd-like"/>
</dbReference>
<gene>
    <name evidence="2" type="primary">cwlM_4</name>
    <name evidence="2" type="ORF">E5S67_04621</name>
</gene>
<dbReference type="EC" id="3.5.1.28" evidence="2"/>
<dbReference type="InterPro" id="IPR036365">
    <property type="entry name" value="PGBD-like_sf"/>
</dbReference>
<dbReference type="Proteomes" id="UP000702425">
    <property type="component" value="Unassembled WGS sequence"/>
</dbReference>
<dbReference type="PANTHER" id="PTHR41533:SF1">
    <property type="entry name" value="L,D-TRANSPEPTIDASE YCBB-RELATED"/>
    <property type="match status" value="1"/>
</dbReference>
<dbReference type="InterPro" id="IPR036366">
    <property type="entry name" value="PGBDSf"/>
</dbReference>
<protein>
    <submittedName>
        <fullName evidence="2">N-acetylmuramoyl-L-alanine amidase CwlM</fullName>
        <ecNumber evidence="2">3.5.1.28</ecNumber>
    </submittedName>
</protein>
<dbReference type="EMBL" id="SRRZ01000101">
    <property type="protein sequence ID" value="NQE36855.1"/>
    <property type="molecule type" value="Genomic_DNA"/>
</dbReference>
<feature type="domain" description="Peptidoglycan binding-like" evidence="1">
    <location>
        <begin position="24"/>
        <end position="80"/>
    </location>
</feature>
<dbReference type="InterPro" id="IPR052905">
    <property type="entry name" value="LD-transpeptidase_YkuD-like"/>
</dbReference>
<evidence type="ECO:0000259" key="1">
    <source>
        <dbReference type="Pfam" id="PF01471"/>
    </source>
</evidence>
<dbReference type="PANTHER" id="PTHR41533">
    <property type="entry name" value="L,D-TRANSPEPTIDASE HI_1667-RELATED"/>
    <property type="match status" value="1"/>
</dbReference>
<accession>A0ABX2D4P0</accession>
<evidence type="ECO:0000313" key="3">
    <source>
        <dbReference type="Proteomes" id="UP000702425"/>
    </source>
</evidence>
<dbReference type="GO" id="GO:0008745">
    <property type="term" value="F:N-acetylmuramoyl-L-alanine amidase activity"/>
    <property type="evidence" value="ECO:0007669"/>
    <property type="project" value="UniProtKB-EC"/>
</dbReference>